<evidence type="ECO:0000259" key="3">
    <source>
        <dbReference type="Pfam" id="PF00884"/>
    </source>
</evidence>
<name>A0ABP6WXU9_9FLAO</name>
<keyword evidence="2" id="KW-0378">Hydrolase</keyword>
<protein>
    <submittedName>
        <fullName evidence="4">Arylsulfatase</fullName>
    </submittedName>
</protein>
<gene>
    <name evidence="4" type="ORF">GCM10022395_05710</name>
</gene>
<evidence type="ECO:0000313" key="5">
    <source>
        <dbReference type="Proteomes" id="UP001500954"/>
    </source>
</evidence>
<comment type="similarity">
    <text evidence="1">Belongs to the sulfatase family.</text>
</comment>
<dbReference type="PROSITE" id="PS00523">
    <property type="entry name" value="SULFATASE_1"/>
    <property type="match status" value="1"/>
</dbReference>
<dbReference type="InterPro" id="IPR024607">
    <property type="entry name" value="Sulfatase_CS"/>
</dbReference>
<dbReference type="CDD" id="cd16143">
    <property type="entry name" value="ARS_like"/>
    <property type="match status" value="1"/>
</dbReference>
<dbReference type="InterPro" id="IPR017850">
    <property type="entry name" value="Alkaline_phosphatase_core_sf"/>
</dbReference>
<proteinExistence type="inferred from homology"/>
<feature type="domain" description="Sulfatase N-terminal" evidence="3">
    <location>
        <begin position="36"/>
        <end position="408"/>
    </location>
</feature>
<dbReference type="PANTHER" id="PTHR43751:SF6">
    <property type="entry name" value="N-ACETYLGALACTOSAMINE-6-O-SULFATASE"/>
    <property type="match status" value="1"/>
</dbReference>
<dbReference type="PROSITE" id="PS00149">
    <property type="entry name" value="SULFATASE_2"/>
    <property type="match status" value="1"/>
</dbReference>
<dbReference type="SUPFAM" id="SSF53649">
    <property type="entry name" value="Alkaline phosphatase-like"/>
    <property type="match status" value="1"/>
</dbReference>
<dbReference type="Pfam" id="PF00884">
    <property type="entry name" value="Sulfatase"/>
    <property type="match status" value="1"/>
</dbReference>
<sequence>MKIKKYVSVTSVFFVLISIGCKEKEKLKQTGLKRKPNIVMIYADDLGYGDIGAYGAITIQTPAIDALAEEGIAFYNAYATAATCTPSRYSLLTGVYAWRKKGNSIASGDQPLLFDTSKPTLVSILQSVGYKTGVVGKWHLGLGGKEGPDWNGIIKPGPLEIGFDYSFLIPATGDRVPCVFVENHNIVNLDPSDPIRVNYKHKIGNWPTGSENPELLKVKPSQGHANTIVNGISRIGFMEGGKAALWDDETIAQQLVKKSVDFINSNKESPFFLFLSTHDIHVPRVPNKMFQGKSGMGSRGDVILQLDWTVKQIVSELKAQNLWENTVIIFSSDNGPVLDDGYHDQARALVGNHKPTGGLRGGKYSAYDGGSKIPLIIRWPDGKSKGIASNALVSQVDFFKSLGKLAGVDILKYKNMDSQNQLSALRGEDKNGREAIIQESFAGPLSYIKGHWKYIEPLDGPKLVPWGPIIETGFEVVPQLYNLKADPREQNNVAKDYPEKVETLRTALMEARKGLSFTMFKPKIE</sequence>
<evidence type="ECO:0000313" key="4">
    <source>
        <dbReference type="EMBL" id="GAA3557259.1"/>
    </source>
</evidence>
<accession>A0ABP6WXU9</accession>
<dbReference type="Gene3D" id="3.40.720.10">
    <property type="entry name" value="Alkaline Phosphatase, subunit A"/>
    <property type="match status" value="1"/>
</dbReference>
<dbReference type="InterPro" id="IPR052701">
    <property type="entry name" value="GAG_Ulvan_Degrading_Sulfatases"/>
</dbReference>
<evidence type="ECO:0000256" key="1">
    <source>
        <dbReference type="ARBA" id="ARBA00008779"/>
    </source>
</evidence>
<dbReference type="InterPro" id="IPR000917">
    <property type="entry name" value="Sulfatase_N"/>
</dbReference>
<dbReference type="PANTHER" id="PTHR43751">
    <property type="entry name" value="SULFATASE"/>
    <property type="match status" value="1"/>
</dbReference>
<dbReference type="PROSITE" id="PS51257">
    <property type="entry name" value="PROKAR_LIPOPROTEIN"/>
    <property type="match status" value="1"/>
</dbReference>
<keyword evidence="5" id="KW-1185">Reference proteome</keyword>
<comment type="caution">
    <text evidence="4">The sequence shown here is derived from an EMBL/GenBank/DDBJ whole genome shotgun (WGS) entry which is preliminary data.</text>
</comment>
<evidence type="ECO:0000256" key="2">
    <source>
        <dbReference type="ARBA" id="ARBA00022801"/>
    </source>
</evidence>
<dbReference type="Gene3D" id="3.30.1120.10">
    <property type="match status" value="1"/>
</dbReference>
<dbReference type="RefSeq" id="WP_345004274.1">
    <property type="nucleotide sequence ID" value="NZ_BAABCY010000016.1"/>
</dbReference>
<dbReference type="EMBL" id="BAABCY010000016">
    <property type="protein sequence ID" value="GAA3557259.1"/>
    <property type="molecule type" value="Genomic_DNA"/>
</dbReference>
<dbReference type="Proteomes" id="UP001500954">
    <property type="component" value="Unassembled WGS sequence"/>
</dbReference>
<reference evidence="5" key="1">
    <citation type="journal article" date="2019" name="Int. J. Syst. Evol. Microbiol.">
        <title>The Global Catalogue of Microorganisms (GCM) 10K type strain sequencing project: providing services to taxonomists for standard genome sequencing and annotation.</title>
        <authorList>
            <consortium name="The Broad Institute Genomics Platform"/>
            <consortium name="The Broad Institute Genome Sequencing Center for Infectious Disease"/>
            <person name="Wu L."/>
            <person name="Ma J."/>
        </authorList>
    </citation>
    <scope>NUCLEOTIDE SEQUENCE [LARGE SCALE GENOMIC DNA]</scope>
    <source>
        <strain evidence="5">JCM 17111</strain>
    </source>
</reference>
<organism evidence="4 5">
    <name type="scientific">Snuella lapsa</name>
    <dbReference type="NCBI Taxonomy" id="870481"/>
    <lineage>
        <taxon>Bacteria</taxon>
        <taxon>Pseudomonadati</taxon>
        <taxon>Bacteroidota</taxon>
        <taxon>Flavobacteriia</taxon>
        <taxon>Flavobacteriales</taxon>
        <taxon>Flavobacteriaceae</taxon>
        <taxon>Snuella</taxon>
    </lineage>
</organism>